<accession>A0A2M7S6H8</accession>
<organism evidence="1 2">
    <name type="scientific">Candidatus Desantisbacteria bacterium CG_4_10_14_0_8_um_filter_48_22</name>
    <dbReference type="NCBI Taxonomy" id="1974543"/>
    <lineage>
        <taxon>Bacteria</taxon>
        <taxon>Candidatus Desantisiibacteriota</taxon>
    </lineage>
</organism>
<sequence length="75" mass="8716">MSKTIELEIPSELRYIVKLHPEIDWTGIARKAMWEYGRKLESLNKILSRSKLAEGDILTIGETIKSGLLKKYKQR</sequence>
<comment type="caution">
    <text evidence="1">The sequence shown here is derived from an EMBL/GenBank/DDBJ whole genome shotgun (WGS) entry which is preliminary data.</text>
</comment>
<dbReference type="EMBL" id="PFMR01000280">
    <property type="protein sequence ID" value="PIZ15127.1"/>
    <property type="molecule type" value="Genomic_DNA"/>
</dbReference>
<reference evidence="2" key="1">
    <citation type="submission" date="2017-09" db="EMBL/GenBank/DDBJ databases">
        <title>Depth-based differentiation of microbial function through sediment-hosted aquifers and enrichment of novel symbionts in the deep terrestrial subsurface.</title>
        <authorList>
            <person name="Probst A.J."/>
            <person name="Ladd B."/>
            <person name="Jarett J.K."/>
            <person name="Geller-Mcgrath D.E."/>
            <person name="Sieber C.M.K."/>
            <person name="Emerson J.B."/>
            <person name="Anantharaman K."/>
            <person name="Thomas B.C."/>
            <person name="Malmstrom R."/>
            <person name="Stieglmeier M."/>
            <person name="Klingl A."/>
            <person name="Woyke T."/>
            <person name="Ryan C.M."/>
            <person name="Banfield J.F."/>
        </authorList>
    </citation>
    <scope>NUCLEOTIDE SEQUENCE [LARGE SCALE GENOMIC DNA]</scope>
</reference>
<gene>
    <name evidence="1" type="ORF">COY52_10365</name>
</gene>
<dbReference type="AlphaFoldDB" id="A0A2M7S6H8"/>
<proteinExistence type="predicted"/>
<evidence type="ECO:0000313" key="1">
    <source>
        <dbReference type="EMBL" id="PIZ15127.1"/>
    </source>
</evidence>
<dbReference type="Proteomes" id="UP000229307">
    <property type="component" value="Unassembled WGS sequence"/>
</dbReference>
<protein>
    <submittedName>
        <fullName evidence="1">Uncharacterized protein</fullName>
    </submittedName>
</protein>
<evidence type="ECO:0000313" key="2">
    <source>
        <dbReference type="Proteomes" id="UP000229307"/>
    </source>
</evidence>
<name>A0A2M7S6H8_9BACT</name>